<dbReference type="InterPro" id="IPR052212">
    <property type="entry name" value="PH-like_domain"/>
</dbReference>
<feature type="region of interest" description="Disordered" evidence="5">
    <location>
        <begin position="1459"/>
        <end position="1634"/>
    </location>
</feature>
<feature type="compositionally biased region" description="Basic and acidic residues" evidence="5">
    <location>
        <begin position="529"/>
        <end position="543"/>
    </location>
</feature>
<feature type="domain" description="C2H2-type" evidence="7">
    <location>
        <begin position="455"/>
        <end position="483"/>
    </location>
</feature>
<dbReference type="PROSITE" id="PS00028">
    <property type="entry name" value="ZINC_FINGER_C2H2_1"/>
    <property type="match status" value="8"/>
</dbReference>
<evidence type="ECO:0000313" key="8">
    <source>
        <dbReference type="EMBL" id="CAB0032219.1"/>
    </source>
</evidence>
<feature type="domain" description="C2H2-type" evidence="7">
    <location>
        <begin position="397"/>
        <end position="425"/>
    </location>
</feature>
<feature type="domain" description="C2H2-type" evidence="7">
    <location>
        <begin position="281"/>
        <end position="309"/>
    </location>
</feature>
<feature type="compositionally biased region" description="Low complexity" evidence="5">
    <location>
        <begin position="1505"/>
        <end position="1519"/>
    </location>
</feature>
<reference evidence="8 9" key="1">
    <citation type="submission" date="2020-02" db="EMBL/GenBank/DDBJ databases">
        <authorList>
            <person name="Ferguson B K."/>
        </authorList>
    </citation>
    <scope>NUCLEOTIDE SEQUENCE [LARGE SCALE GENOMIC DNA]</scope>
</reference>
<dbReference type="InterPro" id="IPR036236">
    <property type="entry name" value="Znf_C2H2_sf"/>
</dbReference>
<feature type="compositionally biased region" description="Basic and acidic residues" evidence="5">
    <location>
        <begin position="1370"/>
        <end position="1380"/>
    </location>
</feature>
<feature type="compositionally biased region" description="Pro residues" evidence="5">
    <location>
        <begin position="1109"/>
        <end position="1120"/>
    </location>
</feature>
<feature type="compositionally biased region" description="Low complexity" evidence="5">
    <location>
        <begin position="890"/>
        <end position="905"/>
    </location>
</feature>
<proteinExistence type="predicted"/>
<evidence type="ECO:0000259" key="6">
    <source>
        <dbReference type="PROSITE" id="PS50003"/>
    </source>
</evidence>
<dbReference type="PROSITE" id="PS50003">
    <property type="entry name" value="PH_DOMAIN"/>
    <property type="match status" value="1"/>
</dbReference>
<feature type="compositionally biased region" description="Basic residues" evidence="5">
    <location>
        <begin position="499"/>
        <end position="517"/>
    </location>
</feature>
<dbReference type="FunFam" id="3.30.160.60:FF:000065">
    <property type="entry name" value="B-cell CLL/lymphoma 6, member B"/>
    <property type="match status" value="1"/>
</dbReference>
<feature type="compositionally biased region" description="Low complexity" evidence="5">
    <location>
        <begin position="762"/>
        <end position="772"/>
    </location>
</feature>
<feature type="domain" description="C2H2-type" evidence="7">
    <location>
        <begin position="310"/>
        <end position="338"/>
    </location>
</feature>
<evidence type="ECO:0000313" key="9">
    <source>
        <dbReference type="Proteomes" id="UP000479190"/>
    </source>
</evidence>
<feature type="compositionally biased region" description="Basic residues" evidence="5">
    <location>
        <begin position="1520"/>
        <end position="1533"/>
    </location>
</feature>
<dbReference type="SMART" id="SM00233">
    <property type="entry name" value="PH"/>
    <property type="match status" value="1"/>
</dbReference>
<dbReference type="Gene3D" id="2.30.29.30">
    <property type="entry name" value="Pleckstrin-homology domain (PH domain)/Phosphotyrosine-binding domain (PTB)"/>
    <property type="match status" value="1"/>
</dbReference>
<evidence type="ECO:0008006" key="10">
    <source>
        <dbReference type="Google" id="ProtNLM"/>
    </source>
</evidence>
<dbReference type="GO" id="GO:0008270">
    <property type="term" value="F:zinc ion binding"/>
    <property type="evidence" value="ECO:0007669"/>
    <property type="project" value="UniProtKB-KW"/>
</dbReference>
<feature type="region of interest" description="Disordered" evidence="5">
    <location>
        <begin position="1774"/>
        <end position="1924"/>
    </location>
</feature>
<accession>A0A6H5I415</accession>
<feature type="compositionally biased region" description="Low complexity" evidence="5">
    <location>
        <begin position="1865"/>
        <end position="1879"/>
    </location>
</feature>
<dbReference type="EMBL" id="CADCXV010000671">
    <property type="protein sequence ID" value="CAB0032219.1"/>
    <property type="molecule type" value="Genomic_DNA"/>
</dbReference>
<feature type="compositionally biased region" description="Basic and acidic residues" evidence="5">
    <location>
        <begin position="1540"/>
        <end position="1551"/>
    </location>
</feature>
<dbReference type="InterPro" id="IPR011993">
    <property type="entry name" value="PH-like_dom_sf"/>
</dbReference>
<evidence type="ECO:0000256" key="4">
    <source>
        <dbReference type="PROSITE-ProRule" id="PRU00042"/>
    </source>
</evidence>
<dbReference type="PANTHER" id="PTHR12156:SF5">
    <property type="entry name" value="FI18040P1"/>
    <property type="match status" value="1"/>
</dbReference>
<dbReference type="SUPFAM" id="SSF57667">
    <property type="entry name" value="beta-beta-alpha zinc fingers"/>
    <property type="match status" value="5"/>
</dbReference>
<feature type="compositionally biased region" description="Basic and acidic residues" evidence="5">
    <location>
        <begin position="1774"/>
        <end position="1784"/>
    </location>
</feature>
<feature type="compositionally biased region" description="Low complexity" evidence="5">
    <location>
        <begin position="1206"/>
        <end position="1216"/>
    </location>
</feature>
<feature type="compositionally biased region" description="Low complexity" evidence="5">
    <location>
        <begin position="1285"/>
        <end position="1295"/>
    </location>
</feature>
<evidence type="ECO:0000256" key="1">
    <source>
        <dbReference type="ARBA" id="ARBA00022723"/>
    </source>
</evidence>
<dbReference type="InterPro" id="IPR013087">
    <property type="entry name" value="Znf_C2H2_type"/>
</dbReference>
<evidence type="ECO:0000256" key="2">
    <source>
        <dbReference type="ARBA" id="ARBA00022771"/>
    </source>
</evidence>
<sequence length="2090" mass="237743">MEKKKVLYEFEEREIQLNLMLEWINTNFAVNVQFMCKRLYTRGRDAIYNCSSSSSSSRVKNELFIRMLYAARLMNKPAKNCLECAHRRRGRIKKTKKKRKKKESGAIRPRCCHRCVLPLYTRGVAHKLHRFGLACIYNVYIQGRKMAVSSAAATGIEVRESGRALSFHTEMPHLVSTGSGRLSTTVTLHPLPEGEKMNNSDKSGPVILQDNLSEHKIVISSSKTHVCDICQKDFTRKSTLLRHQNTIHNKKKDYECNGCDQKFGHSLFLHQKTIHESHRDFACEKCEKKFTHKSNLLLHQRTVHEGQKNYACDKCEKKFGHKQHMLSHQKIVHEGRKDFACDKCEKKFGLKIILLRHQRTVHDGQKNYACDKCEKKFGLLHILLRHQKTIHEGRKDFACDKCEKKFGHKQHMLTHQKIVHEGCKDYVCDKCEKKFGRKSVLFMHQKTVHEGHKDYVCDKCEKKFGHKQHLLSHQRIAHEDSNDYTRNNCEQTFGEKSTLIRHQKIVNKKTHTHRPGARQRPTNQRPRHRSEPLRDRERRRQRDPSSAQRQHLRRRPSHPRGAQTQTSVLTLGRSTQFRFNNPVEAQHLKCQQQAKGKPPVAPRKSPRSSSASCSSDTDEPVNFLGKLSKFEMLARQTRQQANNVVSPKVFPPGSLTTSVPADQILPSSVQQQQQQQYQPYYHNNHAKSASFSTMGRSSPLQNVTNFERCRNEDDARQCKLTNQYNTNHNNSIYQNVDDSNADLMTRSLGRRWQEQIQPYRPQQQQQQQQQYNNHHHHHNHHHHNHQRRAASSQELESTYNDENHNGNGYENVNNGYENGYENIFTGGGGGMSTDDIMSRSFHCQRDEDLNQFSRDFDMSQSLIVAKTTTHTEFLKLEQYGSNNGSRYNLQQQQLQQSQQQQPQGQVVVSHRRAGSCDSYNNSAQNIGIPHQKSPKQPSPAYNREVRVPKQQSKHHQQQHHYQNFFTLPSNKPSEPLYGRIMRPLSPESERDAQERMRRAYEQRMREHGEKVRREKAHLEEMLATCTDYERQTSIDSSNGSNGKHLEQQQQQPRRKHEEETILLSAVGYQSPHLPYKKPTIGCRNGPRYSGRPKTPPPSEEEQQQHHHQPPLPPPPPPLPASPESSDNCDDNKLLAATPNNNRAPQWPEQENGYAVVMKPNKQQNKVAACYPADSDNYNHLNGVSPSSSSSQKFAPTTNVMYAEPQIPQQQQQQSQKKQQRNEVTAAPPLPEKTIKLTYHNYENFMPVINGNLSIYENIGASQHNGDAITAGNNNVNNNINEAVQSSQQQLASNNNGGKRSLPRPPKKPARTAPERHNNLLESTKLDVSNDDLLEAIEQLSQLSKPRNSSDSTTTTTTPIVDHYQTPVKRLNGDNSKRLNDEYGDQADNDKDDGKADDAEKEQQRAQLEDQDRGKYMEFLENEKQHILANMDSFKRSVAEIETQEEEISRELELEKALLSAEHESESLKLEQDEAELNRVQEKLRELEADGRGQGRPDADPGGGAAARAGGPAGLRQPRGAARRGRGTGRRARQRPGQSARRADRPARDRAQGLRGPRVSSSRGGGQQAGQTRGAAALRRGAEGQGGREEAAAGAAREPAQRHQDDRAEGGQELGEAEARASTQIRGGNNFNGDLRALSLERGSASFFPSLFYSSHRKSDTARASIGKPIRPRVFGRNRLRTIDDELESLVKNVNDNLVAEKRSPSREDFDRISRVTSESPIVNNNEGSGLARKTIESLKEIERNRQLHLAKQGSQVISEERRRVEELKRRVQEEVRSQWEERKMNCTSLNSVESGEESSSYSTGPTEREAQPTRVQCCKHGDLGRGAVERDTGTHTRASISTGSGSSDGADTGATEKLSPGSKLSEFTSSASPGSSGDSYTLLQTDRSREERAAFTEQETYDGNSSSIIDEGGNRPLSQTSSEMDSLGNVHIKLRDNKTKSQRPLTRYLPIKSESLDLRHHIETAGHPLPLIHDISVDETSCSGYLSKMSKRFHHWNKRWFVFDRKRKTLSYYSDNHSRKPRGVIYFQSIEEVYIDHMNTVKSPHAELTFVVKSSSRVYHLMAPSSEAMRVWVDVIFTGAEGYHEFDPNS</sequence>
<feature type="compositionally biased region" description="Basic residues" evidence="5">
    <location>
        <begin position="1300"/>
        <end position="1309"/>
    </location>
</feature>
<dbReference type="OrthoDB" id="6020705at2759"/>
<feature type="region of interest" description="Disordered" evidence="5">
    <location>
        <begin position="495"/>
        <end position="570"/>
    </location>
</feature>
<evidence type="ECO:0000256" key="5">
    <source>
        <dbReference type="SAM" id="MobiDB-lite"/>
    </source>
</evidence>
<feature type="compositionally biased region" description="Basic and acidic residues" evidence="5">
    <location>
        <begin position="1459"/>
        <end position="1498"/>
    </location>
</feature>
<feature type="compositionally biased region" description="Basic residues" evidence="5">
    <location>
        <begin position="773"/>
        <end position="788"/>
    </location>
</feature>
<feature type="compositionally biased region" description="Polar residues" evidence="5">
    <location>
        <begin position="789"/>
        <end position="800"/>
    </location>
</feature>
<feature type="region of interest" description="Disordered" evidence="5">
    <location>
        <begin position="589"/>
        <end position="620"/>
    </location>
</feature>
<evidence type="ECO:0000259" key="7">
    <source>
        <dbReference type="PROSITE" id="PS50157"/>
    </source>
</evidence>
<feature type="compositionally biased region" description="Low complexity" evidence="5">
    <location>
        <begin position="1841"/>
        <end position="1855"/>
    </location>
</feature>
<feature type="domain" description="C2H2-type" evidence="7">
    <location>
        <begin position="339"/>
        <end position="367"/>
    </location>
</feature>
<protein>
    <recommendedName>
        <fullName evidence="10">PH domain-containing protein</fullName>
    </recommendedName>
</protein>
<feature type="region of interest" description="Disordered" evidence="5">
    <location>
        <begin position="1206"/>
        <end position="1230"/>
    </location>
</feature>
<feature type="region of interest" description="Disordered" evidence="5">
    <location>
        <begin position="1069"/>
        <end position="1147"/>
    </location>
</feature>
<feature type="compositionally biased region" description="Basic and acidic residues" evidence="5">
    <location>
        <begin position="1819"/>
        <end position="1834"/>
    </location>
</feature>
<keyword evidence="3" id="KW-0862">Zinc</keyword>
<feature type="compositionally biased region" description="Low complexity" evidence="5">
    <location>
        <begin position="1568"/>
        <end position="1578"/>
    </location>
</feature>
<dbReference type="Pfam" id="PF00096">
    <property type="entry name" value="zf-C2H2"/>
    <property type="match status" value="4"/>
</dbReference>
<feature type="compositionally biased region" description="Low complexity" evidence="5">
    <location>
        <begin position="1788"/>
        <end position="1802"/>
    </location>
</feature>
<dbReference type="Gene3D" id="3.30.160.60">
    <property type="entry name" value="Classic Zinc Finger"/>
    <property type="match status" value="7"/>
</dbReference>
<feature type="region of interest" description="Disordered" evidence="5">
    <location>
        <begin position="1028"/>
        <end position="1057"/>
    </location>
</feature>
<feature type="compositionally biased region" description="Basic and acidic residues" evidence="5">
    <location>
        <begin position="1579"/>
        <end position="1590"/>
    </location>
</feature>
<feature type="region of interest" description="Disordered" evidence="5">
    <location>
        <begin position="1340"/>
        <end position="1413"/>
    </location>
</feature>
<dbReference type="SUPFAM" id="SSF50729">
    <property type="entry name" value="PH domain-like"/>
    <property type="match status" value="1"/>
</dbReference>
<feature type="domain" description="C2H2-type" evidence="7">
    <location>
        <begin position="368"/>
        <end position="396"/>
    </location>
</feature>
<dbReference type="InterPro" id="IPR001849">
    <property type="entry name" value="PH_domain"/>
</dbReference>
<name>A0A6H5I415_9HYME</name>
<feature type="compositionally biased region" description="Polar residues" evidence="5">
    <location>
        <begin position="1033"/>
        <end position="1051"/>
    </location>
</feature>
<keyword evidence="1" id="KW-0479">Metal-binding</keyword>
<feature type="domain" description="PH" evidence="6">
    <location>
        <begin position="1979"/>
        <end position="2081"/>
    </location>
</feature>
<feature type="compositionally biased region" description="Polar residues" evidence="5">
    <location>
        <begin position="1897"/>
        <end position="1908"/>
    </location>
</feature>
<feature type="compositionally biased region" description="Polar residues" evidence="5">
    <location>
        <begin position="1621"/>
        <end position="1631"/>
    </location>
</feature>
<dbReference type="PANTHER" id="PTHR12156">
    <property type="entry name" value="PLECKSTRIN HOMOLOGY-LIKE DOMAIN, FAMILY B, MEMBER 3"/>
    <property type="match status" value="1"/>
</dbReference>
<gene>
    <name evidence="8" type="ORF">TBRA_LOCUS4163</name>
</gene>
<feature type="domain" description="C2H2-type" evidence="7">
    <location>
        <begin position="426"/>
        <end position="454"/>
    </location>
</feature>
<feature type="region of interest" description="Disordered" evidence="5">
    <location>
        <begin position="757"/>
        <end position="813"/>
    </location>
</feature>
<organism evidence="8 9">
    <name type="scientific">Trichogramma brassicae</name>
    <dbReference type="NCBI Taxonomy" id="86971"/>
    <lineage>
        <taxon>Eukaryota</taxon>
        <taxon>Metazoa</taxon>
        <taxon>Ecdysozoa</taxon>
        <taxon>Arthropoda</taxon>
        <taxon>Hexapoda</taxon>
        <taxon>Insecta</taxon>
        <taxon>Pterygota</taxon>
        <taxon>Neoptera</taxon>
        <taxon>Endopterygota</taxon>
        <taxon>Hymenoptera</taxon>
        <taxon>Apocrita</taxon>
        <taxon>Proctotrupomorpha</taxon>
        <taxon>Chalcidoidea</taxon>
        <taxon>Trichogrammatidae</taxon>
        <taxon>Trichogramma</taxon>
    </lineage>
</organism>
<feature type="compositionally biased region" description="Basic and acidic residues" evidence="5">
    <location>
        <begin position="1598"/>
        <end position="1609"/>
    </location>
</feature>
<feature type="compositionally biased region" description="Basic and acidic residues" evidence="5">
    <location>
        <begin position="1387"/>
        <end position="1413"/>
    </location>
</feature>
<keyword evidence="2 4" id="KW-0863">Zinc-finger</keyword>
<feature type="compositionally biased region" description="Polar residues" evidence="5">
    <location>
        <begin position="1340"/>
        <end position="1351"/>
    </location>
</feature>
<feature type="region of interest" description="Disordered" evidence="5">
    <location>
        <begin position="890"/>
        <end position="941"/>
    </location>
</feature>
<dbReference type="Proteomes" id="UP000479190">
    <property type="component" value="Unassembled WGS sequence"/>
</dbReference>
<evidence type="ECO:0000256" key="3">
    <source>
        <dbReference type="ARBA" id="ARBA00022833"/>
    </source>
</evidence>
<feature type="domain" description="C2H2-type" evidence="7">
    <location>
        <begin position="225"/>
        <end position="253"/>
    </location>
</feature>
<dbReference type="PROSITE" id="PS50157">
    <property type="entry name" value="ZINC_FINGER_C2H2_2"/>
    <property type="match status" value="8"/>
</dbReference>
<keyword evidence="9" id="KW-1185">Reference proteome</keyword>
<dbReference type="SMART" id="SM00355">
    <property type="entry name" value="ZnF_C2H2"/>
    <property type="match status" value="9"/>
</dbReference>
<dbReference type="Pfam" id="PF00169">
    <property type="entry name" value="PH"/>
    <property type="match status" value="1"/>
</dbReference>
<feature type="region of interest" description="Disordered" evidence="5">
    <location>
        <begin position="1285"/>
        <end position="1326"/>
    </location>
</feature>